<comment type="caution">
    <text evidence="8">The sequence shown here is derived from an EMBL/GenBank/DDBJ whole genome shotgun (WGS) entry which is preliminary data.</text>
</comment>
<feature type="binding site" evidence="6">
    <location>
        <position position="104"/>
    </location>
    <ligand>
        <name>Zn(2+)</name>
        <dbReference type="ChEBI" id="CHEBI:29105"/>
    </ligand>
</feature>
<keyword evidence="3 6" id="KW-0479">Metal-binding</keyword>
<dbReference type="Gene3D" id="1.20.5.340">
    <property type="match status" value="1"/>
</dbReference>
<feature type="binding site" evidence="6">
    <location>
        <position position="88"/>
    </location>
    <ligand>
        <name>Zn(2+)</name>
        <dbReference type="ChEBI" id="CHEBI:29105"/>
    </ligand>
</feature>
<evidence type="ECO:0000256" key="5">
    <source>
        <dbReference type="ARBA" id="ARBA00022880"/>
    </source>
</evidence>
<dbReference type="HAMAP" id="MF_01159">
    <property type="entry name" value="YabA"/>
    <property type="match status" value="1"/>
</dbReference>
<feature type="coiled-coil region" evidence="7">
    <location>
        <begin position="13"/>
        <end position="61"/>
    </location>
</feature>
<keyword evidence="4 6" id="KW-0862">Zinc</keyword>
<dbReference type="STRING" id="1293598.IV56_GL001805"/>
<keyword evidence="9" id="KW-1185">Reference proteome</keyword>
<sequence>MNPVDKKTLYDSFTTLEGDLQKTVQQIQRLQKEMAEIVERNAELEIENRHLREHLQEIQKAPDDKSTGAVELSKSKLNLENLYEEGFHVCAMFYGQRRIDDEACAFCLDIIYGER</sequence>
<evidence type="ECO:0000256" key="6">
    <source>
        <dbReference type="HAMAP-Rule" id="MF_01159"/>
    </source>
</evidence>
<feature type="binding site" evidence="6">
    <location>
        <position position="90"/>
    </location>
    <ligand>
        <name>Zn(2+)</name>
        <dbReference type="ChEBI" id="CHEBI:29105"/>
    </ligand>
</feature>
<dbReference type="PIRSF" id="PIRSF021439">
    <property type="entry name" value="DUF972"/>
    <property type="match status" value="1"/>
</dbReference>
<dbReference type="Pfam" id="PF06156">
    <property type="entry name" value="YabA"/>
    <property type="match status" value="1"/>
</dbReference>
<dbReference type="InterPro" id="IPR010377">
    <property type="entry name" value="YabA"/>
</dbReference>
<comment type="subcellular location">
    <subcellularLocation>
        <location evidence="6">Cytoplasm</location>
        <location evidence="6">Nucleoid</location>
    </subcellularLocation>
    <text evidence="6">Localizes in tight foci, which correspond to the replisome at mid-cell throughout the cell cycle.</text>
</comment>
<accession>A0A0R2MX34</accession>
<comment type="function">
    <text evidence="6">Involved in control of chromosome replication initiation. Inhibits the cooperative binding of DnaA to the oriC region, thus negatively regulating initiation of chromosome replication. Inhibits the ability of DnaA-ATP to form a helix on DNA; does not disassemble preformed DnaA-DNA helices. Decreases the residence time of DnaA on the chromosome at its binding sites (oriC, replication forks and promoter-binding sites). Tethers DnaA to the replication machinery via the DNA polymerase beta sliding clamp subunit (dnaN). Associates with oriC and other DnaA targets on the chromosome in a DnaA-dependent manner.</text>
</comment>
<keyword evidence="5 6" id="KW-0236">DNA replication inhibitor</keyword>
<evidence type="ECO:0000256" key="1">
    <source>
        <dbReference type="ARBA" id="ARBA00022490"/>
    </source>
</evidence>
<evidence type="ECO:0000256" key="2">
    <source>
        <dbReference type="ARBA" id="ARBA00022705"/>
    </source>
</evidence>
<evidence type="ECO:0000313" key="9">
    <source>
        <dbReference type="Proteomes" id="UP000050969"/>
    </source>
</evidence>
<dbReference type="GO" id="GO:0008156">
    <property type="term" value="P:negative regulation of DNA replication"/>
    <property type="evidence" value="ECO:0007669"/>
    <property type="project" value="UniProtKB-UniRule"/>
</dbReference>
<evidence type="ECO:0000256" key="3">
    <source>
        <dbReference type="ARBA" id="ARBA00022723"/>
    </source>
</evidence>
<keyword evidence="7" id="KW-0175">Coiled coil</keyword>
<comment type="cofactor">
    <cofactor evidence="6">
        <name>Zn(2+)</name>
        <dbReference type="ChEBI" id="CHEBI:29105"/>
    </cofactor>
    <text evidence="6">Binds 1 zinc ion per subunit.</text>
</comment>
<keyword evidence="2 6" id="KW-0235">DNA replication</keyword>
<dbReference type="Proteomes" id="UP000050969">
    <property type="component" value="Unassembled WGS sequence"/>
</dbReference>
<evidence type="ECO:0000256" key="4">
    <source>
        <dbReference type="ARBA" id="ARBA00022833"/>
    </source>
</evidence>
<dbReference type="GO" id="GO:0043590">
    <property type="term" value="C:bacterial nucleoid"/>
    <property type="evidence" value="ECO:0007669"/>
    <property type="project" value="UniProtKB-UniRule"/>
</dbReference>
<protein>
    <recommendedName>
        <fullName evidence="6">Replication initiation control protein YabA</fullName>
    </recommendedName>
</protein>
<dbReference type="GO" id="GO:0008270">
    <property type="term" value="F:zinc ion binding"/>
    <property type="evidence" value="ECO:0007669"/>
    <property type="project" value="UniProtKB-UniRule"/>
</dbReference>
<name>A0A0R2MX34_9LACO</name>
<organism evidence="8 9">
    <name type="scientific">Lacticaseibacillus saniviri JCM 17471 = DSM 24301</name>
    <dbReference type="NCBI Taxonomy" id="1293598"/>
    <lineage>
        <taxon>Bacteria</taxon>
        <taxon>Bacillati</taxon>
        <taxon>Bacillota</taxon>
        <taxon>Bacilli</taxon>
        <taxon>Lactobacillales</taxon>
        <taxon>Lactobacillaceae</taxon>
        <taxon>Lacticaseibacillus</taxon>
    </lineage>
</organism>
<dbReference type="GO" id="GO:0006260">
    <property type="term" value="P:DNA replication"/>
    <property type="evidence" value="ECO:0007669"/>
    <property type="project" value="UniProtKB-KW"/>
</dbReference>
<feature type="binding site" evidence="6">
    <location>
        <position position="107"/>
    </location>
    <ligand>
        <name>Zn(2+)</name>
        <dbReference type="ChEBI" id="CHEBI:29105"/>
    </ligand>
</feature>
<evidence type="ECO:0000313" key="8">
    <source>
        <dbReference type="EMBL" id="KRO18009.1"/>
    </source>
</evidence>
<dbReference type="EMBL" id="JQCE01000006">
    <property type="protein sequence ID" value="KRO18009.1"/>
    <property type="molecule type" value="Genomic_DNA"/>
</dbReference>
<dbReference type="PATRIC" id="fig|1293598.4.peg.1879"/>
<dbReference type="AlphaFoldDB" id="A0A0R2MX34"/>
<evidence type="ECO:0000256" key="7">
    <source>
        <dbReference type="SAM" id="Coils"/>
    </source>
</evidence>
<keyword evidence="1 6" id="KW-0963">Cytoplasm</keyword>
<proteinExistence type="inferred from homology"/>
<comment type="subunit">
    <text evidence="6">Homotetramer. Interacts with both DnaA and DnaN, acting as a bridge between these two proteins.</text>
</comment>
<comment type="similarity">
    <text evidence="6">Belongs to the YabA family.</text>
</comment>
<reference evidence="8 9" key="1">
    <citation type="journal article" date="2015" name="Genome Announc.">
        <title>Expanding the biotechnology potential of lactobacilli through comparative genomics of 213 strains and associated genera.</title>
        <authorList>
            <person name="Sun Z."/>
            <person name="Harris H.M."/>
            <person name="McCann A."/>
            <person name="Guo C."/>
            <person name="Argimon S."/>
            <person name="Zhang W."/>
            <person name="Yang X."/>
            <person name="Jeffery I.B."/>
            <person name="Cooney J.C."/>
            <person name="Kagawa T.F."/>
            <person name="Liu W."/>
            <person name="Song Y."/>
            <person name="Salvetti E."/>
            <person name="Wrobel A."/>
            <person name="Rasinkangas P."/>
            <person name="Parkhill J."/>
            <person name="Rea M.C."/>
            <person name="O'Sullivan O."/>
            <person name="Ritari J."/>
            <person name="Douillard F.P."/>
            <person name="Paul Ross R."/>
            <person name="Yang R."/>
            <person name="Briner A.E."/>
            <person name="Felis G.E."/>
            <person name="de Vos W.M."/>
            <person name="Barrangou R."/>
            <person name="Klaenhammer T.R."/>
            <person name="Caufield P.W."/>
            <person name="Cui Y."/>
            <person name="Zhang H."/>
            <person name="O'Toole P.W."/>
        </authorList>
    </citation>
    <scope>NUCLEOTIDE SEQUENCE [LARGE SCALE GENOMIC DNA]</scope>
    <source>
        <strain evidence="8 9">DSM 24301</strain>
    </source>
</reference>
<gene>
    <name evidence="6" type="primary">yabA</name>
    <name evidence="8" type="ORF">IV56_GL001805</name>
</gene>